<gene>
    <name evidence="1" type="ORF">CLOSTHATH_00787</name>
</gene>
<organism evidence="1 2">
    <name type="scientific">Hungatella hathewayi DSM 13479</name>
    <dbReference type="NCBI Taxonomy" id="566550"/>
    <lineage>
        <taxon>Bacteria</taxon>
        <taxon>Bacillati</taxon>
        <taxon>Bacillota</taxon>
        <taxon>Clostridia</taxon>
        <taxon>Lachnospirales</taxon>
        <taxon>Lachnospiraceae</taxon>
        <taxon>Hungatella</taxon>
    </lineage>
</organism>
<sequence>MYAQAMSSAKKGKKKFTLCWHISKFYFDFFHRAKPATEVKRSGTEVHCGAAGHTSKLTIKLSSLRADQ</sequence>
<dbReference type="AlphaFoldDB" id="D3AB16"/>
<dbReference type="Proteomes" id="UP000004968">
    <property type="component" value="Unassembled WGS sequence"/>
</dbReference>
<proteinExistence type="predicted"/>
<accession>D3AB16</accession>
<evidence type="ECO:0000313" key="2">
    <source>
        <dbReference type="Proteomes" id="UP000004968"/>
    </source>
</evidence>
<comment type="caution">
    <text evidence="1">The sequence shown here is derived from an EMBL/GenBank/DDBJ whole genome shotgun (WGS) entry which is preliminary data.</text>
</comment>
<reference evidence="1 2" key="1">
    <citation type="submission" date="2010-01" db="EMBL/GenBank/DDBJ databases">
        <authorList>
            <person name="Weinstock G."/>
            <person name="Sodergren E."/>
            <person name="Clifton S."/>
            <person name="Fulton L."/>
            <person name="Fulton B."/>
            <person name="Courtney L."/>
            <person name="Fronick C."/>
            <person name="Harrison M."/>
            <person name="Strong C."/>
            <person name="Farmer C."/>
            <person name="Delahaunty K."/>
            <person name="Markovic C."/>
            <person name="Hall O."/>
            <person name="Minx P."/>
            <person name="Tomlinson C."/>
            <person name="Mitreva M."/>
            <person name="Nelson J."/>
            <person name="Hou S."/>
            <person name="Wollam A."/>
            <person name="Pepin K.H."/>
            <person name="Johnson M."/>
            <person name="Bhonagiri V."/>
            <person name="Nash W.E."/>
            <person name="Warren W."/>
            <person name="Chinwalla A."/>
            <person name="Mardis E.R."/>
            <person name="Wilson R.K."/>
        </authorList>
    </citation>
    <scope>NUCLEOTIDE SEQUENCE [LARGE SCALE GENOMIC DNA]</scope>
    <source>
        <strain evidence="1 2">DSM 13479</strain>
    </source>
</reference>
<name>D3AB16_9FIRM</name>
<dbReference type="HOGENOM" id="CLU_2788225_0_0_9"/>
<dbReference type="EMBL" id="ACIO01000054">
    <property type="protein sequence ID" value="EFD01000.1"/>
    <property type="molecule type" value="Genomic_DNA"/>
</dbReference>
<protein>
    <submittedName>
        <fullName evidence="1">Uncharacterized protein</fullName>
    </submittedName>
</protein>
<evidence type="ECO:0000313" key="1">
    <source>
        <dbReference type="EMBL" id="EFD01000.1"/>
    </source>
</evidence>